<name>A0A2B4S6J3_STYPI</name>
<proteinExistence type="predicted"/>
<reference evidence="2" key="1">
    <citation type="journal article" date="2017" name="bioRxiv">
        <title>Comparative analysis of the genomes of Stylophora pistillata and Acropora digitifera provides evidence for extensive differences between species of corals.</title>
        <authorList>
            <person name="Voolstra C.R."/>
            <person name="Li Y."/>
            <person name="Liew Y.J."/>
            <person name="Baumgarten S."/>
            <person name="Zoccola D."/>
            <person name="Flot J.-F."/>
            <person name="Tambutte S."/>
            <person name="Allemand D."/>
            <person name="Aranda M."/>
        </authorList>
    </citation>
    <scope>NUCLEOTIDE SEQUENCE [LARGE SCALE GENOMIC DNA]</scope>
</reference>
<dbReference type="EMBL" id="LSMT01000162">
    <property type="protein sequence ID" value="PFX25006.1"/>
    <property type="molecule type" value="Genomic_DNA"/>
</dbReference>
<keyword evidence="2" id="KW-1185">Reference proteome</keyword>
<protein>
    <submittedName>
        <fullName evidence="1">Uncharacterized protein</fullName>
    </submittedName>
</protein>
<accession>A0A2B4S6J3</accession>
<gene>
    <name evidence="1" type="ORF">AWC38_SpisGene10386</name>
</gene>
<dbReference type="AlphaFoldDB" id="A0A2B4S6J3"/>
<organism evidence="1 2">
    <name type="scientific">Stylophora pistillata</name>
    <name type="common">Smooth cauliflower coral</name>
    <dbReference type="NCBI Taxonomy" id="50429"/>
    <lineage>
        <taxon>Eukaryota</taxon>
        <taxon>Metazoa</taxon>
        <taxon>Cnidaria</taxon>
        <taxon>Anthozoa</taxon>
        <taxon>Hexacorallia</taxon>
        <taxon>Scleractinia</taxon>
        <taxon>Astrocoeniina</taxon>
        <taxon>Pocilloporidae</taxon>
        <taxon>Stylophora</taxon>
    </lineage>
</organism>
<sequence length="335" mass="38154">MVLLEGLLISIHNQGIQCLPHADAFMELTSVIKRDPSVILGITKTAEKLVFSDSHDYSVKFCNDGNVIHSLGGSQPARGARRFYSWVSFAISACVIWRIYLEEELSKKPSVQPSVEDGLNIIKEAADGMKNIEGHAYFRTGRRCPQGPDLALSKPTRDAFKMLHSSFEKTKSFFSENDLQYISFPSFTTLHVEHFFAGLRTPSRPTPDMHDYGSRRPSCIVESVQKVYRSSFSMNTGPQSHYTERTINKREPEWLYDRAKLGGEHYRPEDSVNEKDDLREEARELRLFAKAFGQGLRQQRVRDRTKEKAGTLPLALSMTRRVRTSQTENAVDMLE</sequence>
<evidence type="ECO:0000313" key="2">
    <source>
        <dbReference type="Proteomes" id="UP000225706"/>
    </source>
</evidence>
<comment type="caution">
    <text evidence="1">The sequence shown here is derived from an EMBL/GenBank/DDBJ whole genome shotgun (WGS) entry which is preliminary data.</text>
</comment>
<dbReference type="Proteomes" id="UP000225706">
    <property type="component" value="Unassembled WGS sequence"/>
</dbReference>
<evidence type="ECO:0000313" key="1">
    <source>
        <dbReference type="EMBL" id="PFX25006.1"/>
    </source>
</evidence>